<keyword evidence="1" id="KW-0732">Signal</keyword>
<feature type="signal peptide" evidence="1">
    <location>
        <begin position="1"/>
        <end position="32"/>
    </location>
</feature>
<evidence type="ECO:0000256" key="1">
    <source>
        <dbReference type="SAM" id="SignalP"/>
    </source>
</evidence>
<dbReference type="Gene3D" id="1.20.1270.180">
    <property type="match status" value="1"/>
</dbReference>
<evidence type="ECO:0000313" key="4">
    <source>
        <dbReference type="Proteomes" id="UP000786693"/>
    </source>
</evidence>
<reference evidence="3 4" key="1">
    <citation type="submission" date="2021-05" db="EMBL/GenBank/DDBJ databases">
        <title>Bacteria Genome sequencing.</title>
        <authorList>
            <person name="Takabe Y."/>
            <person name="Nakajima Y."/>
            <person name="Suzuki S."/>
            <person name="Shiozaki T."/>
        </authorList>
    </citation>
    <scope>NUCLEOTIDE SEQUENCE [LARGE SCALE GENOMIC DNA]</scope>
    <source>
        <strain evidence="3 4">AI_62</strain>
    </source>
</reference>
<dbReference type="Pfam" id="PF07007">
    <property type="entry name" value="LprI"/>
    <property type="match status" value="1"/>
</dbReference>
<keyword evidence="4" id="KW-1185">Reference proteome</keyword>
<feature type="domain" description="Lysozyme inhibitor LprI-like N-terminal" evidence="2">
    <location>
        <begin position="78"/>
        <end position="168"/>
    </location>
</feature>
<dbReference type="RefSeq" id="WP_220750219.1">
    <property type="nucleotide sequence ID" value="NZ_BPFH01000007.1"/>
</dbReference>
<dbReference type="InterPro" id="IPR009739">
    <property type="entry name" value="LprI-like_N"/>
</dbReference>
<name>A0ABQ4NQN6_9RHOB</name>
<organism evidence="3 4">
    <name type="scientific">Jannaschia pagri</name>
    <dbReference type="NCBI Taxonomy" id="2829797"/>
    <lineage>
        <taxon>Bacteria</taxon>
        <taxon>Pseudomonadati</taxon>
        <taxon>Pseudomonadota</taxon>
        <taxon>Alphaproteobacteria</taxon>
        <taxon>Rhodobacterales</taxon>
        <taxon>Roseobacteraceae</taxon>
        <taxon>Jannaschia</taxon>
    </lineage>
</organism>
<accession>A0ABQ4NQN6</accession>
<gene>
    <name evidence="3" type="ORF">JANAI62_33470</name>
</gene>
<evidence type="ECO:0000259" key="2">
    <source>
        <dbReference type="Pfam" id="PF07007"/>
    </source>
</evidence>
<dbReference type="Proteomes" id="UP000786693">
    <property type="component" value="Unassembled WGS sequence"/>
</dbReference>
<proteinExistence type="predicted"/>
<feature type="chain" id="PRO_5046345510" description="Lysozyme inhibitor LprI-like N-terminal domain-containing protein" evidence="1">
    <location>
        <begin position="33"/>
        <end position="191"/>
    </location>
</feature>
<evidence type="ECO:0000313" key="3">
    <source>
        <dbReference type="EMBL" id="GIT96724.1"/>
    </source>
</evidence>
<comment type="caution">
    <text evidence="3">The sequence shown here is derived from an EMBL/GenBank/DDBJ whole genome shotgun (WGS) entry which is preliminary data.</text>
</comment>
<sequence length="191" mass="21624">MNGQLRHQQVRARHNGLACFMAIVLAAAPTHAQRVAADITDYDPAILSSCLASKPAPECIGVGVHDCVEATPNLASFPCGSFERDQWNEELDQAYARAFAFFARYDLKEPRPEDVERSREQALRDSKAAWEVWQSTTCDYDGPYHGTDHFEFVGLTMARCTTETTAAHFEWLSDMMAPQYDYKNEYDVYQP</sequence>
<protein>
    <recommendedName>
        <fullName evidence="2">Lysozyme inhibitor LprI-like N-terminal domain-containing protein</fullName>
    </recommendedName>
</protein>
<dbReference type="EMBL" id="BPFH01000007">
    <property type="protein sequence ID" value="GIT96724.1"/>
    <property type="molecule type" value="Genomic_DNA"/>
</dbReference>